<keyword evidence="8" id="KW-1185">Reference proteome</keyword>
<evidence type="ECO:0000313" key="8">
    <source>
        <dbReference type="Proteomes" id="UP000324897"/>
    </source>
</evidence>
<name>A0A5J9SJI3_9POAL</name>
<feature type="domain" description="EF-hand" evidence="6">
    <location>
        <begin position="68"/>
        <end position="103"/>
    </location>
</feature>
<feature type="non-terminal residue" evidence="7">
    <location>
        <position position="1"/>
    </location>
</feature>
<dbReference type="FunFam" id="1.10.238.10:FF:000178">
    <property type="entry name" value="Calmodulin-2 A"/>
    <property type="match status" value="1"/>
</dbReference>
<dbReference type="GO" id="GO:0005509">
    <property type="term" value="F:calcium ion binding"/>
    <property type="evidence" value="ECO:0007669"/>
    <property type="project" value="InterPro"/>
</dbReference>
<comment type="function">
    <text evidence="1">Potential calcium sensor.</text>
</comment>
<reference evidence="7 8" key="1">
    <citation type="journal article" date="2019" name="Sci. Rep.">
        <title>A high-quality genome of Eragrostis curvula grass provides insights into Poaceae evolution and supports new strategies to enhance forage quality.</title>
        <authorList>
            <person name="Carballo J."/>
            <person name="Santos B.A.C.M."/>
            <person name="Zappacosta D."/>
            <person name="Garbus I."/>
            <person name="Selva J.P."/>
            <person name="Gallo C.A."/>
            <person name="Diaz A."/>
            <person name="Albertini E."/>
            <person name="Caccamo M."/>
            <person name="Echenique V."/>
        </authorList>
    </citation>
    <scope>NUCLEOTIDE SEQUENCE [LARGE SCALE GENOMIC DNA]</scope>
    <source>
        <strain evidence="8">cv. Victoria</strain>
        <tissue evidence="7">Leaf</tissue>
    </source>
</reference>
<evidence type="ECO:0000256" key="1">
    <source>
        <dbReference type="ARBA" id="ARBA00003291"/>
    </source>
</evidence>
<dbReference type="Gramene" id="TVT99131">
    <property type="protein sequence ID" value="TVT99131"/>
    <property type="gene ID" value="EJB05_55540"/>
</dbReference>
<dbReference type="PROSITE" id="PS00018">
    <property type="entry name" value="EF_HAND_1"/>
    <property type="match status" value="4"/>
</dbReference>
<feature type="domain" description="EF-hand" evidence="6">
    <location>
        <begin position="197"/>
        <end position="232"/>
    </location>
</feature>
<proteinExistence type="predicted"/>
<evidence type="ECO:0000313" key="7">
    <source>
        <dbReference type="EMBL" id="TVT99131.1"/>
    </source>
</evidence>
<evidence type="ECO:0000256" key="4">
    <source>
        <dbReference type="ARBA" id="ARBA00022837"/>
    </source>
</evidence>
<dbReference type="Gene3D" id="1.10.238.10">
    <property type="entry name" value="EF-hand"/>
    <property type="match status" value="3"/>
</dbReference>
<dbReference type="SMART" id="SM00054">
    <property type="entry name" value="EFh"/>
    <property type="match status" value="4"/>
</dbReference>
<organism evidence="7 8">
    <name type="scientific">Eragrostis curvula</name>
    <name type="common">weeping love grass</name>
    <dbReference type="NCBI Taxonomy" id="38414"/>
    <lineage>
        <taxon>Eukaryota</taxon>
        <taxon>Viridiplantae</taxon>
        <taxon>Streptophyta</taxon>
        <taxon>Embryophyta</taxon>
        <taxon>Tracheophyta</taxon>
        <taxon>Spermatophyta</taxon>
        <taxon>Magnoliopsida</taxon>
        <taxon>Liliopsida</taxon>
        <taxon>Poales</taxon>
        <taxon>Poaceae</taxon>
        <taxon>PACMAD clade</taxon>
        <taxon>Chloridoideae</taxon>
        <taxon>Eragrostideae</taxon>
        <taxon>Eragrostidinae</taxon>
        <taxon>Eragrostis</taxon>
    </lineage>
</organism>
<comment type="caution">
    <text evidence="7">The sequence shown here is derived from an EMBL/GenBank/DDBJ whole genome shotgun (WGS) entry which is preliminary data.</text>
</comment>
<evidence type="ECO:0000256" key="3">
    <source>
        <dbReference type="ARBA" id="ARBA00022737"/>
    </source>
</evidence>
<dbReference type="FunFam" id="1.10.238.10:FF:000089">
    <property type="entry name" value="calmodulin-like protein 3"/>
    <property type="match status" value="1"/>
</dbReference>
<dbReference type="OrthoDB" id="26525at2759"/>
<dbReference type="GO" id="GO:0043226">
    <property type="term" value="C:organelle"/>
    <property type="evidence" value="ECO:0007669"/>
    <property type="project" value="UniProtKB-ARBA"/>
</dbReference>
<dbReference type="EMBL" id="RWGY01000757">
    <property type="protein sequence ID" value="TVT99131.1"/>
    <property type="molecule type" value="Genomic_DNA"/>
</dbReference>
<evidence type="ECO:0000256" key="2">
    <source>
        <dbReference type="ARBA" id="ARBA00022723"/>
    </source>
</evidence>
<keyword evidence="3" id="KW-0677">Repeat</keyword>
<protein>
    <recommendedName>
        <fullName evidence="6">EF-hand domain-containing protein</fullName>
    </recommendedName>
</protein>
<feature type="domain" description="EF-hand" evidence="6">
    <location>
        <begin position="158"/>
        <end position="193"/>
    </location>
</feature>
<feature type="domain" description="EF-hand" evidence="6">
    <location>
        <begin position="104"/>
        <end position="139"/>
    </location>
</feature>
<dbReference type="PROSITE" id="PS50222">
    <property type="entry name" value="EF_HAND_2"/>
    <property type="match status" value="4"/>
</dbReference>
<evidence type="ECO:0000256" key="5">
    <source>
        <dbReference type="SAM" id="MobiDB-lite"/>
    </source>
</evidence>
<feature type="region of interest" description="Disordered" evidence="5">
    <location>
        <begin position="140"/>
        <end position="162"/>
    </location>
</feature>
<dbReference type="InterPro" id="IPR018247">
    <property type="entry name" value="EF_Hand_1_Ca_BS"/>
</dbReference>
<feature type="compositionally biased region" description="Basic and acidic residues" evidence="5">
    <location>
        <begin position="140"/>
        <end position="153"/>
    </location>
</feature>
<dbReference type="SUPFAM" id="SSF47473">
    <property type="entry name" value="EF-hand"/>
    <property type="match status" value="1"/>
</dbReference>
<dbReference type="CDD" id="cd00051">
    <property type="entry name" value="EFh"/>
    <property type="match status" value="2"/>
</dbReference>
<feature type="compositionally biased region" description="Polar residues" evidence="5">
    <location>
        <begin position="1"/>
        <end position="12"/>
    </location>
</feature>
<dbReference type="Proteomes" id="UP000324897">
    <property type="component" value="Unassembled WGS sequence"/>
</dbReference>
<dbReference type="PANTHER" id="PTHR10891">
    <property type="entry name" value="EF-HAND CALCIUM-BINDING DOMAIN CONTAINING PROTEIN"/>
    <property type="match status" value="1"/>
</dbReference>
<dbReference type="Pfam" id="PF13499">
    <property type="entry name" value="EF-hand_7"/>
    <property type="match status" value="2"/>
</dbReference>
<dbReference type="InterPro" id="IPR039647">
    <property type="entry name" value="EF_hand_pair_protein_CML-like"/>
</dbReference>
<sequence length="240" mass="25310">MATATRYSSLASLSPPVHSSLAASLSRDAVPATPGGGGGGTVANQPASAGETRAQGRESSSDTFAMARDPAELRRVFELFDRDGDGRITRDELAESLERLGMAAPGDELAAVIARIDADGDGCVDIDEFADLYDAIMHRGGRDGGGDADRGEKEEEDEEEADMREAFNVFDRNGDGFITVDELRAVLASLGMKQGGREQDDCDHMIGQVDRDGDGRVDFAEFKEMMRGGGLAALGSGSGR</sequence>
<dbReference type="InterPro" id="IPR002048">
    <property type="entry name" value="EF_hand_dom"/>
</dbReference>
<feature type="region of interest" description="Disordered" evidence="5">
    <location>
        <begin position="1"/>
        <end position="68"/>
    </location>
</feature>
<accession>A0A5J9SJI3</accession>
<gene>
    <name evidence="7" type="ORF">EJB05_55540</name>
</gene>
<dbReference type="InterPro" id="IPR011992">
    <property type="entry name" value="EF-hand-dom_pair"/>
</dbReference>
<evidence type="ECO:0000259" key="6">
    <source>
        <dbReference type="PROSITE" id="PS50222"/>
    </source>
</evidence>
<keyword evidence="2" id="KW-0479">Metal-binding</keyword>
<dbReference type="AlphaFoldDB" id="A0A5J9SJI3"/>
<keyword evidence="4" id="KW-0106">Calcium</keyword>